<evidence type="ECO:0000256" key="1">
    <source>
        <dbReference type="ARBA" id="ARBA00022670"/>
    </source>
</evidence>
<dbReference type="SMART" id="SM00228">
    <property type="entry name" value="PDZ"/>
    <property type="match status" value="1"/>
</dbReference>
<dbReference type="InterPro" id="IPR001940">
    <property type="entry name" value="Peptidase_S1C"/>
</dbReference>
<dbReference type="InterPro" id="IPR051201">
    <property type="entry name" value="Chloro_Bact_Ser_Proteases"/>
</dbReference>
<keyword evidence="2" id="KW-0378">Hydrolase</keyword>
<dbReference type="PANTHER" id="PTHR43343">
    <property type="entry name" value="PEPTIDASE S12"/>
    <property type="match status" value="1"/>
</dbReference>
<organism evidence="5 6">
    <name type="scientific">Candidatus Avichristensenella intestinipullorum</name>
    <dbReference type="NCBI Taxonomy" id="2840693"/>
    <lineage>
        <taxon>Bacteria</taxon>
        <taxon>Bacillati</taxon>
        <taxon>Bacillota</taxon>
        <taxon>Clostridia</taxon>
        <taxon>Candidatus Avichristensenella</taxon>
    </lineage>
</organism>
<dbReference type="InterPro" id="IPR036034">
    <property type="entry name" value="PDZ_sf"/>
</dbReference>
<protein>
    <submittedName>
        <fullName evidence="5">Trypsin-like peptidase domain-containing protein</fullName>
    </submittedName>
</protein>
<evidence type="ECO:0000313" key="6">
    <source>
        <dbReference type="Proteomes" id="UP000886819"/>
    </source>
</evidence>
<dbReference type="GO" id="GO:0006508">
    <property type="term" value="P:proteolysis"/>
    <property type="evidence" value="ECO:0007669"/>
    <property type="project" value="UniProtKB-KW"/>
</dbReference>
<evidence type="ECO:0000313" key="5">
    <source>
        <dbReference type="EMBL" id="HIQ62304.1"/>
    </source>
</evidence>
<proteinExistence type="predicted"/>
<dbReference type="InterPro" id="IPR001478">
    <property type="entry name" value="PDZ"/>
</dbReference>
<dbReference type="PROSITE" id="PS50106">
    <property type="entry name" value="PDZ"/>
    <property type="match status" value="1"/>
</dbReference>
<feature type="signal peptide" evidence="3">
    <location>
        <begin position="1"/>
        <end position="27"/>
    </location>
</feature>
<reference evidence="5" key="2">
    <citation type="journal article" date="2021" name="PeerJ">
        <title>Extensive microbial diversity within the chicken gut microbiome revealed by metagenomics and culture.</title>
        <authorList>
            <person name="Gilroy R."/>
            <person name="Ravi A."/>
            <person name="Getino M."/>
            <person name="Pursley I."/>
            <person name="Horton D.L."/>
            <person name="Alikhan N.F."/>
            <person name="Baker D."/>
            <person name="Gharbi K."/>
            <person name="Hall N."/>
            <person name="Watson M."/>
            <person name="Adriaenssens E.M."/>
            <person name="Foster-Nyarko E."/>
            <person name="Jarju S."/>
            <person name="Secka A."/>
            <person name="Antonio M."/>
            <person name="Oren A."/>
            <person name="Chaudhuri R.R."/>
            <person name="La Ragione R."/>
            <person name="Hildebrand F."/>
            <person name="Pallen M.J."/>
        </authorList>
    </citation>
    <scope>NUCLEOTIDE SEQUENCE</scope>
    <source>
        <strain evidence="5">ChiHile30-977</strain>
    </source>
</reference>
<dbReference type="Gene3D" id="2.30.42.10">
    <property type="match status" value="1"/>
</dbReference>
<dbReference type="PANTHER" id="PTHR43343:SF3">
    <property type="entry name" value="PROTEASE DO-LIKE 8, CHLOROPLASTIC"/>
    <property type="match status" value="1"/>
</dbReference>
<dbReference type="Proteomes" id="UP000886819">
    <property type="component" value="Unassembled WGS sequence"/>
</dbReference>
<dbReference type="PRINTS" id="PR00834">
    <property type="entry name" value="PROTEASES2C"/>
</dbReference>
<dbReference type="SUPFAM" id="SSF50494">
    <property type="entry name" value="Trypsin-like serine proteases"/>
    <property type="match status" value="1"/>
</dbReference>
<dbReference type="GO" id="GO:0004252">
    <property type="term" value="F:serine-type endopeptidase activity"/>
    <property type="evidence" value="ECO:0007669"/>
    <property type="project" value="InterPro"/>
</dbReference>
<keyword evidence="1" id="KW-0645">Protease</keyword>
<feature type="domain" description="PDZ" evidence="4">
    <location>
        <begin position="264"/>
        <end position="355"/>
    </location>
</feature>
<dbReference type="SUPFAM" id="SSF50156">
    <property type="entry name" value="PDZ domain-like"/>
    <property type="match status" value="1"/>
</dbReference>
<dbReference type="Pfam" id="PF13180">
    <property type="entry name" value="PDZ_2"/>
    <property type="match status" value="1"/>
</dbReference>
<evidence type="ECO:0000256" key="3">
    <source>
        <dbReference type="SAM" id="SignalP"/>
    </source>
</evidence>
<name>A0A9D0YV69_9FIRM</name>
<dbReference type="Gene3D" id="2.40.10.120">
    <property type="match status" value="1"/>
</dbReference>
<sequence length="384" mass="40042">MLFRKYWAGWTALALTAVMFFAAGALAQDAQSAPPALALAEGGATAADLDSPFKAVYEQVSPSVVGIEITLKTDVFQGRILTTTSFVGSGVVIDEAGYVLTNYHVVEGADGIYVISGEEKYPAEYVAGDAASDVAVLRVEDARLTAAVLGDSDALSVGDWALVIGNPLGQQFANTLTVGVISGLGRDMADSVQGGVGSGSTDMIQTNAAINSGNSGGGLFNIAGELVGVTSMKLSNNGYFGYAAIEGIGFAIPINSVKTIASDLVAYGRVLYPRIGLEMVELNSPSMEPTEDMLPCSVWVRSVEAGGPAEAAGIRADDLILEVDGERVTTSAQVQSAIRAHEIGDTVSVTVYRIPNLLSIRADEKIPEGEYLTFEVEVKILDAD</sequence>
<reference evidence="5" key="1">
    <citation type="submission" date="2020-10" db="EMBL/GenBank/DDBJ databases">
        <authorList>
            <person name="Gilroy R."/>
        </authorList>
    </citation>
    <scope>NUCLEOTIDE SEQUENCE</scope>
    <source>
        <strain evidence="5">ChiHile30-977</strain>
    </source>
</reference>
<accession>A0A9D0YV69</accession>
<evidence type="ECO:0000256" key="2">
    <source>
        <dbReference type="ARBA" id="ARBA00022801"/>
    </source>
</evidence>
<evidence type="ECO:0000259" key="4">
    <source>
        <dbReference type="PROSITE" id="PS50106"/>
    </source>
</evidence>
<dbReference type="Pfam" id="PF13365">
    <property type="entry name" value="Trypsin_2"/>
    <property type="match status" value="1"/>
</dbReference>
<dbReference type="AlphaFoldDB" id="A0A9D0YV69"/>
<dbReference type="EMBL" id="DVFI01000026">
    <property type="protein sequence ID" value="HIQ62304.1"/>
    <property type="molecule type" value="Genomic_DNA"/>
</dbReference>
<keyword evidence="3" id="KW-0732">Signal</keyword>
<gene>
    <name evidence="5" type="ORF">IAA66_01795</name>
</gene>
<feature type="chain" id="PRO_5038822741" evidence="3">
    <location>
        <begin position="28"/>
        <end position="384"/>
    </location>
</feature>
<dbReference type="InterPro" id="IPR009003">
    <property type="entry name" value="Peptidase_S1_PA"/>
</dbReference>
<comment type="caution">
    <text evidence="5">The sequence shown here is derived from an EMBL/GenBank/DDBJ whole genome shotgun (WGS) entry which is preliminary data.</text>
</comment>